<evidence type="ECO:0000256" key="1">
    <source>
        <dbReference type="ARBA" id="ARBA00004651"/>
    </source>
</evidence>
<name>A0A7J4ITT0_9ARCH</name>
<organism evidence="8 10">
    <name type="scientific">Candidatus Iainarchaeum sp</name>
    <dbReference type="NCBI Taxonomy" id="3101447"/>
    <lineage>
        <taxon>Archaea</taxon>
        <taxon>Candidatus Iainarchaeota</taxon>
        <taxon>Candidatus Iainarchaeia</taxon>
        <taxon>Candidatus Iainarchaeales</taxon>
        <taxon>Candidatus Iainarchaeaceae</taxon>
        <taxon>Candidatus Iainarchaeum</taxon>
    </lineage>
</organism>
<dbReference type="Proteomes" id="UP000577419">
    <property type="component" value="Unassembled WGS sequence"/>
</dbReference>
<feature type="domain" description="VTT" evidence="7">
    <location>
        <begin position="35"/>
        <end position="161"/>
    </location>
</feature>
<feature type="transmembrane region" description="Helical" evidence="6">
    <location>
        <begin position="7"/>
        <end position="33"/>
    </location>
</feature>
<dbReference type="InterPro" id="IPR051311">
    <property type="entry name" value="DedA_domain"/>
</dbReference>
<dbReference type="GO" id="GO:0005886">
    <property type="term" value="C:plasma membrane"/>
    <property type="evidence" value="ECO:0007669"/>
    <property type="project" value="UniProtKB-SubCell"/>
</dbReference>
<evidence type="ECO:0000256" key="6">
    <source>
        <dbReference type="SAM" id="Phobius"/>
    </source>
</evidence>
<evidence type="ECO:0000256" key="4">
    <source>
        <dbReference type="ARBA" id="ARBA00022989"/>
    </source>
</evidence>
<comment type="caution">
    <text evidence="8">The sequence shown here is derived from an EMBL/GenBank/DDBJ whole genome shotgun (WGS) entry which is preliminary data.</text>
</comment>
<protein>
    <submittedName>
        <fullName evidence="8">DedA family protein</fullName>
    </submittedName>
</protein>
<evidence type="ECO:0000313" key="10">
    <source>
        <dbReference type="Proteomes" id="UP000577419"/>
    </source>
</evidence>
<reference evidence="8" key="1">
    <citation type="journal article" date="2020" name="bioRxiv">
        <title>A rank-normalized archaeal taxonomy based on genome phylogeny resolves widespread incomplete and uneven classifications.</title>
        <authorList>
            <person name="Rinke C."/>
            <person name="Chuvochina M."/>
            <person name="Mussig A.J."/>
            <person name="Chaumeil P.-A."/>
            <person name="Waite D.W."/>
            <person name="Whitman W.B."/>
            <person name="Parks D.H."/>
            <person name="Hugenholtz P."/>
        </authorList>
    </citation>
    <scope>NUCLEOTIDE SEQUENCE</scope>
    <source>
        <strain evidence="8">UBA10011</strain>
    </source>
</reference>
<keyword evidence="5 6" id="KW-0472">Membrane</keyword>
<evidence type="ECO:0000256" key="2">
    <source>
        <dbReference type="ARBA" id="ARBA00022475"/>
    </source>
</evidence>
<dbReference type="Proteomes" id="UP000683213">
    <property type="component" value="Unassembled WGS sequence"/>
</dbReference>
<proteinExistence type="predicted"/>
<keyword evidence="4 6" id="KW-1133">Transmembrane helix</keyword>
<dbReference type="AlphaFoldDB" id="A0A7J4ITT0"/>
<accession>A0A7J4ITT0</accession>
<reference evidence="9" key="2">
    <citation type="submission" date="2021-03" db="EMBL/GenBank/DDBJ databases">
        <authorList>
            <person name="Jaffe A."/>
        </authorList>
    </citation>
    <scope>NUCLEOTIDE SEQUENCE</scope>
    <source>
        <strain evidence="9">RIFCSPHIGHO2_01_FULL_GW2011_AR10_43_9</strain>
    </source>
</reference>
<keyword evidence="2" id="KW-1003">Cell membrane</keyword>
<keyword evidence="3 6" id="KW-0812">Transmembrane</keyword>
<dbReference type="EMBL" id="DUFG01000014">
    <property type="protein sequence ID" value="HIH08240.1"/>
    <property type="molecule type" value="Genomic_DNA"/>
</dbReference>
<comment type="subcellular location">
    <subcellularLocation>
        <location evidence="1">Cell membrane</location>
        <topology evidence="1">Multi-pass membrane protein</topology>
    </subcellularLocation>
</comment>
<reference evidence="9" key="3">
    <citation type="submission" date="2021-05" db="EMBL/GenBank/DDBJ databases">
        <title>Protein family content uncovers lineage relationships and bacterial pathway maintenance mechanisms in DPANN archaea.</title>
        <authorList>
            <person name="Castelle C.J."/>
            <person name="Meheust R."/>
            <person name="Jaffe A.L."/>
            <person name="Seitz K."/>
            <person name="Gong X."/>
            <person name="Baker B.J."/>
            <person name="Banfield J.F."/>
        </authorList>
    </citation>
    <scope>NUCLEOTIDE SEQUENCE</scope>
    <source>
        <strain evidence="9">RIFCSPHIGHO2_01_FULL_GW2011_AR10_43_9</strain>
    </source>
</reference>
<feature type="transmembrane region" description="Helical" evidence="6">
    <location>
        <begin position="53"/>
        <end position="77"/>
    </location>
</feature>
<evidence type="ECO:0000256" key="3">
    <source>
        <dbReference type="ARBA" id="ARBA00022692"/>
    </source>
</evidence>
<feature type="transmembrane region" description="Helical" evidence="6">
    <location>
        <begin position="176"/>
        <end position="194"/>
    </location>
</feature>
<dbReference type="PANTHER" id="PTHR42709">
    <property type="entry name" value="ALKALINE PHOSPHATASE LIKE PROTEIN"/>
    <property type="match status" value="1"/>
</dbReference>
<dbReference type="EMBL" id="JAGVWF010000002">
    <property type="protein sequence ID" value="MBS3058828.1"/>
    <property type="molecule type" value="Genomic_DNA"/>
</dbReference>
<dbReference type="InterPro" id="IPR032816">
    <property type="entry name" value="VTT_dom"/>
</dbReference>
<evidence type="ECO:0000256" key="5">
    <source>
        <dbReference type="ARBA" id="ARBA00023136"/>
    </source>
</evidence>
<gene>
    <name evidence="8" type="ORF">HA237_02610</name>
    <name evidence="9" type="ORF">J4224_00180</name>
</gene>
<dbReference type="PANTHER" id="PTHR42709:SF6">
    <property type="entry name" value="UNDECAPRENYL PHOSPHATE TRANSPORTER A"/>
    <property type="match status" value="1"/>
</dbReference>
<evidence type="ECO:0000313" key="8">
    <source>
        <dbReference type="EMBL" id="HIH08240.1"/>
    </source>
</evidence>
<evidence type="ECO:0000259" key="7">
    <source>
        <dbReference type="Pfam" id="PF09335"/>
    </source>
</evidence>
<evidence type="ECO:0000313" key="9">
    <source>
        <dbReference type="EMBL" id="MBS3058828.1"/>
    </source>
</evidence>
<dbReference type="Pfam" id="PF09335">
    <property type="entry name" value="VTT_dom"/>
    <property type="match status" value="1"/>
</dbReference>
<feature type="transmembrane region" description="Helical" evidence="6">
    <location>
        <begin position="141"/>
        <end position="164"/>
    </location>
</feature>
<sequence>MITEFLIGFVLQAISMLGYAGVFLLMLMESTVLPVPSELVMPFAGYLVSNGTFGLMEVIIASLAGSIVGSLISYYVGKSFGRATIVKFGRFFFLNEHHLGIAHKWFEKYGDKTILACRFVPAVRHVISLVAGTAEMNLKKFVLYTAIGAFFWNSVLLVAGIMLQKNWVEITKYAEWLDIAIIIGAVVFTAFLVIRHLKSRR</sequence>